<sequence>MKVEKISKRWRSFHAIWLSMVMLCFVQCKESSDGGDEKPVAYDPGKPVSVTGFLPKGGGAGSNLVVYGDNFGNDVSRIKVMIGGKIAKTVSVKGNALYCIVPSEAFDGDVNVYILDEAGEEELAGGEAPEVFAYERKWVVSDLVGKYYEVGTQFEEKEGPFDDCGAFKNMIWFTFDPKNPNQFYIAAESSNARVVDLETRYVSYFRTPGIGRKTVILWRPDGDRDLLTAENHASDTRNAFYTFSRSSNFTQSQVINQVARGVNGAAVHPINGELYYSLYRVGVVYRYDLETGTNKVAFSNPFQSTAVFIVIHPSGDYAYITNYERSYILKSEYDHVNKIFRTPYPVAGLANSNGWSDGVGTSARLNRPVQGVFVKNPDYEEQGGDQYDYYFCDKENHAIRKLTPQGRVSTYAGRGNNGTNGYANGDLRLEARFNQPTAIAFDETRNCFYVGEQGNWIIRKISLEGE</sequence>
<evidence type="ECO:0000313" key="2">
    <source>
        <dbReference type="EMBL" id="RZF60035.1"/>
    </source>
</evidence>
<dbReference type="AlphaFoldDB" id="A0A4Q6XKT4"/>
<organism evidence="2 3">
    <name type="scientific">Sphingobacterium corticibacterium</name>
    <dbReference type="NCBI Taxonomy" id="2484746"/>
    <lineage>
        <taxon>Bacteria</taxon>
        <taxon>Pseudomonadati</taxon>
        <taxon>Bacteroidota</taxon>
        <taxon>Sphingobacteriia</taxon>
        <taxon>Sphingobacteriales</taxon>
        <taxon>Sphingobacteriaceae</taxon>
        <taxon>Sphingobacterium</taxon>
    </lineage>
</organism>
<dbReference type="Gene3D" id="2.60.40.10">
    <property type="entry name" value="Immunoglobulins"/>
    <property type="match status" value="1"/>
</dbReference>
<proteinExistence type="predicted"/>
<dbReference type="Pfam" id="PF01833">
    <property type="entry name" value="TIG"/>
    <property type="match status" value="1"/>
</dbReference>
<dbReference type="Gene3D" id="2.120.10.30">
    <property type="entry name" value="TolB, C-terminal domain"/>
    <property type="match status" value="1"/>
</dbReference>
<dbReference type="CDD" id="cd00603">
    <property type="entry name" value="IPT_PCSR"/>
    <property type="match status" value="1"/>
</dbReference>
<dbReference type="RefSeq" id="WP_130142413.1">
    <property type="nucleotide sequence ID" value="NZ_SGIT01000002.1"/>
</dbReference>
<dbReference type="OrthoDB" id="791543at2"/>
<dbReference type="SUPFAM" id="SSF81296">
    <property type="entry name" value="E set domains"/>
    <property type="match status" value="1"/>
</dbReference>
<dbReference type="InterPro" id="IPR002909">
    <property type="entry name" value="IPT_dom"/>
</dbReference>
<dbReference type="PANTHER" id="PTHR13833">
    <property type="match status" value="1"/>
</dbReference>
<reference evidence="2 3" key="1">
    <citation type="submission" date="2019-02" db="EMBL/GenBank/DDBJ databases">
        <authorList>
            <person name="Li Y."/>
        </authorList>
    </citation>
    <scope>NUCLEOTIDE SEQUENCE [LARGE SCALE GENOMIC DNA]</scope>
    <source>
        <strain evidence="2 3">30C10-4-7</strain>
    </source>
</reference>
<evidence type="ECO:0000259" key="1">
    <source>
        <dbReference type="Pfam" id="PF01833"/>
    </source>
</evidence>
<dbReference type="EMBL" id="SGIT01000002">
    <property type="protein sequence ID" value="RZF60035.1"/>
    <property type="molecule type" value="Genomic_DNA"/>
</dbReference>
<dbReference type="PANTHER" id="PTHR13833:SF71">
    <property type="entry name" value="NHL DOMAIN-CONTAINING PROTEIN"/>
    <property type="match status" value="1"/>
</dbReference>
<dbReference type="InterPro" id="IPR011042">
    <property type="entry name" value="6-blade_b-propeller_TolB-like"/>
</dbReference>
<accession>A0A4Q6XKT4</accession>
<dbReference type="Proteomes" id="UP000292855">
    <property type="component" value="Unassembled WGS sequence"/>
</dbReference>
<dbReference type="InterPro" id="IPR013783">
    <property type="entry name" value="Ig-like_fold"/>
</dbReference>
<name>A0A4Q6XKT4_9SPHI</name>
<comment type="caution">
    <text evidence="2">The sequence shown here is derived from an EMBL/GenBank/DDBJ whole genome shotgun (WGS) entry which is preliminary data.</text>
</comment>
<evidence type="ECO:0000313" key="3">
    <source>
        <dbReference type="Proteomes" id="UP000292855"/>
    </source>
</evidence>
<gene>
    <name evidence="2" type="ORF">EWE74_13010</name>
</gene>
<protein>
    <recommendedName>
        <fullName evidence="1">IPT/TIG domain-containing protein</fullName>
    </recommendedName>
</protein>
<feature type="domain" description="IPT/TIG" evidence="1">
    <location>
        <begin position="50"/>
        <end position="112"/>
    </location>
</feature>
<keyword evidence="3" id="KW-1185">Reference proteome</keyword>
<dbReference type="SUPFAM" id="SSF75011">
    <property type="entry name" value="3-carboxy-cis,cis-mucoante lactonizing enzyme"/>
    <property type="match status" value="1"/>
</dbReference>
<dbReference type="InterPro" id="IPR014756">
    <property type="entry name" value="Ig_E-set"/>
</dbReference>